<dbReference type="AlphaFoldDB" id="A0A2G5SYD3"/>
<name>A0A2G5SYD3_9PELO</name>
<dbReference type="EMBL" id="PDUG01000006">
    <property type="protein sequence ID" value="PIC20047.1"/>
    <property type="molecule type" value="Genomic_DNA"/>
</dbReference>
<dbReference type="Proteomes" id="UP000230233">
    <property type="component" value="Chromosome X"/>
</dbReference>
<gene>
    <name evidence="1" type="primary">Cnig_chr_X.g25375</name>
    <name evidence="1" type="ORF">B9Z55_025375</name>
</gene>
<organism evidence="1 2">
    <name type="scientific">Caenorhabditis nigoni</name>
    <dbReference type="NCBI Taxonomy" id="1611254"/>
    <lineage>
        <taxon>Eukaryota</taxon>
        <taxon>Metazoa</taxon>
        <taxon>Ecdysozoa</taxon>
        <taxon>Nematoda</taxon>
        <taxon>Chromadorea</taxon>
        <taxon>Rhabditida</taxon>
        <taxon>Rhabditina</taxon>
        <taxon>Rhabditomorpha</taxon>
        <taxon>Rhabditoidea</taxon>
        <taxon>Rhabditidae</taxon>
        <taxon>Peloderinae</taxon>
        <taxon>Caenorhabditis</taxon>
    </lineage>
</organism>
<sequence length="146" mass="16172">MRIGTISRPPAASVSGPYANSVSCPIANVEKRIRSRTQIRETVRNGPVTDRKPSGHRNGSVRISPVVELQSRQKMTTSAAISLSSSPWASPRLVNFRVYTGNEQLVTSYLKKPDNEHDVIMALSHSGWDTEAALEELIKEAEENDW</sequence>
<evidence type="ECO:0000313" key="1">
    <source>
        <dbReference type="EMBL" id="PIC20047.1"/>
    </source>
</evidence>
<keyword evidence="2" id="KW-1185">Reference proteome</keyword>
<accession>A0A2G5SYD3</accession>
<reference evidence="2" key="1">
    <citation type="submission" date="2017-10" db="EMBL/GenBank/DDBJ databases">
        <title>Rapid genome shrinkage in a self-fertile nematode reveals novel sperm competition proteins.</title>
        <authorList>
            <person name="Yin D."/>
            <person name="Schwarz E.M."/>
            <person name="Thomas C.G."/>
            <person name="Felde R.L."/>
            <person name="Korf I.F."/>
            <person name="Cutter A.D."/>
            <person name="Schartner C.M."/>
            <person name="Ralston E.J."/>
            <person name="Meyer B.J."/>
            <person name="Haag E.S."/>
        </authorList>
    </citation>
    <scope>NUCLEOTIDE SEQUENCE [LARGE SCALE GENOMIC DNA]</scope>
    <source>
        <strain evidence="2">JU1422</strain>
    </source>
</reference>
<proteinExistence type="predicted"/>
<protein>
    <submittedName>
        <fullName evidence="1">Uncharacterized protein</fullName>
    </submittedName>
</protein>
<evidence type="ECO:0000313" key="2">
    <source>
        <dbReference type="Proteomes" id="UP000230233"/>
    </source>
</evidence>
<comment type="caution">
    <text evidence="1">The sequence shown here is derived from an EMBL/GenBank/DDBJ whole genome shotgun (WGS) entry which is preliminary data.</text>
</comment>